<dbReference type="PANTHER" id="PTHR11505">
    <property type="entry name" value="L1 TRANSPOSABLE ELEMENT-RELATED"/>
    <property type="match status" value="1"/>
</dbReference>
<keyword evidence="2" id="KW-1185">Reference proteome</keyword>
<accession>A0ABD0QQF8</accession>
<evidence type="ECO:0000313" key="2">
    <source>
        <dbReference type="Proteomes" id="UP001529510"/>
    </source>
</evidence>
<organism evidence="1 2">
    <name type="scientific">Cirrhinus mrigala</name>
    <name type="common">Mrigala</name>
    <dbReference type="NCBI Taxonomy" id="683832"/>
    <lineage>
        <taxon>Eukaryota</taxon>
        <taxon>Metazoa</taxon>
        <taxon>Chordata</taxon>
        <taxon>Craniata</taxon>
        <taxon>Vertebrata</taxon>
        <taxon>Euteleostomi</taxon>
        <taxon>Actinopterygii</taxon>
        <taxon>Neopterygii</taxon>
        <taxon>Teleostei</taxon>
        <taxon>Ostariophysi</taxon>
        <taxon>Cypriniformes</taxon>
        <taxon>Cyprinidae</taxon>
        <taxon>Labeoninae</taxon>
        <taxon>Labeonini</taxon>
        <taxon>Cirrhinus</taxon>
    </lineage>
</organism>
<feature type="non-terminal residue" evidence="1">
    <location>
        <position position="1"/>
    </location>
</feature>
<gene>
    <name evidence="1" type="ORF">M9458_015219</name>
</gene>
<sequence>KENKMLKSKLNDLEGRTRRNNIRIVGIPEGAEKGRTTEFVAELRTQLFEDFTEPPVIDRAPRVPQPKPLEGVKSCAIIARIHYFQDKERILRLRQGWQLEYQGCRVLFFPDYMAEVMEQRWSFSEVLQRLRELKMRHVLRFLAKLCITYDGNTRMFTSPTDAKLFIDKELGQAAETDQE</sequence>
<dbReference type="InterPro" id="IPR004244">
    <property type="entry name" value="Transposase_22"/>
</dbReference>
<evidence type="ECO:0008006" key="3">
    <source>
        <dbReference type="Google" id="ProtNLM"/>
    </source>
</evidence>
<dbReference type="InterPro" id="IPR042566">
    <property type="entry name" value="L1_C"/>
</dbReference>
<dbReference type="Gene3D" id="3.30.70.1820">
    <property type="entry name" value="L1 transposable element, RRM domain"/>
    <property type="match status" value="1"/>
</dbReference>
<dbReference type="EMBL" id="JAMKFB020000007">
    <property type="protein sequence ID" value="KAL0188120.1"/>
    <property type="molecule type" value="Genomic_DNA"/>
</dbReference>
<protein>
    <recommendedName>
        <fullName evidence="3">Transposase</fullName>
    </recommendedName>
</protein>
<dbReference type="AlphaFoldDB" id="A0ABD0QQF8"/>
<name>A0ABD0QQF8_CIRMR</name>
<dbReference type="Proteomes" id="UP001529510">
    <property type="component" value="Unassembled WGS sequence"/>
</dbReference>
<evidence type="ECO:0000313" key="1">
    <source>
        <dbReference type="EMBL" id="KAL0188120.1"/>
    </source>
</evidence>
<proteinExistence type="predicted"/>
<comment type="caution">
    <text evidence="1">The sequence shown here is derived from an EMBL/GenBank/DDBJ whole genome shotgun (WGS) entry which is preliminary data.</text>
</comment>
<dbReference type="Gene3D" id="3.30.250.20">
    <property type="entry name" value="L1 transposable element, C-terminal domain"/>
    <property type="match status" value="1"/>
</dbReference>
<reference evidence="1 2" key="1">
    <citation type="submission" date="2024-05" db="EMBL/GenBank/DDBJ databases">
        <title>Genome sequencing and assembly of Indian major carp, Cirrhinus mrigala (Hamilton, 1822).</title>
        <authorList>
            <person name="Mohindra V."/>
            <person name="Chowdhury L.M."/>
            <person name="Lal K."/>
            <person name="Jena J.K."/>
        </authorList>
    </citation>
    <scope>NUCLEOTIDE SEQUENCE [LARGE SCALE GENOMIC DNA]</scope>
    <source>
        <strain evidence="1">CM1030</strain>
        <tissue evidence="1">Blood</tissue>
    </source>
</reference>